<feature type="compositionally biased region" description="Polar residues" evidence="2">
    <location>
        <begin position="195"/>
        <end position="204"/>
    </location>
</feature>
<evidence type="ECO:0000313" key="3">
    <source>
        <dbReference type="EMBL" id="KAF9139894.1"/>
    </source>
</evidence>
<comment type="caution">
    <text evidence="3">The sequence shown here is derived from an EMBL/GenBank/DDBJ whole genome shotgun (WGS) entry which is preliminary data.</text>
</comment>
<dbReference type="InterPro" id="IPR006597">
    <property type="entry name" value="Sel1-like"/>
</dbReference>
<dbReference type="AlphaFoldDB" id="A0A9P5RP82"/>
<comment type="similarity">
    <text evidence="1">Belongs to the sel-1 family.</text>
</comment>
<evidence type="ECO:0000313" key="4">
    <source>
        <dbReference type="Proteomes" id="UP000748756"/>
    </source>
</evidence>
<dbReference type="SUPFAM" id="SSF81901">
    <property type="entry name" value="HCP-like"/>
    <property type="match status" value="1"/>
</dbReference>
<dbReference type="InterPro" id="IPR050767">
    <property type="entry name" value="Sel1_AlgK"/>
</dbReference>
<dbReference type="Proteomes" id="UP000748756">
    <property type="component" value="Unassembled WGS sequence"/>
</dbReference>
<accession>A0A9P5RP82</accession>
<reference evidence="3" key="1">
    <citation type="journal article" date="2020" name="Fungal Divers.">
        <title>Resolving the Mortierellaceae phylogeny through synthesis of multi-gene phylogenetics and phylogenomics.</title>
        <authorList>
            <person name="Vandepol N."/>
            <person name="Liber J."/>
            <person name="Desiro A."/>
            <person name="Na H."/>
            <person name="Kennedy M."/>
            <person name="Barry K."/>
            <person name="Grigoriev I.V."/>
            <person name="Miller A.N."/>
            <person name="O'Donnell K."/>
            <person name="Stajich J.E."/>
            <person name="Bonito G."/>
        </authorList>
    </citation>
    <scope>NUCLEOTIDE SEQUENCE</scope>
    <source>
        <strain evidence="3">NRRL 6426</strain>
    </source>
</reference>
<evidence type="ECO:0008006" key="5">
    <source>
        <dbReference type="Google" id="ProtNLM"/>
    </source>
</evidence>
<keyword evidence="4" id="KW-1185">Reference proteome</keyword>
<name>A0A9P5RP82_9FUNG</name>
<dbReference type="Gene3D" id="1.25.40.10">
    <property type="entry name" value="Tetratricopeptide repeat domain"/>
    <property type="match status" value="1"/>
</dbReference>
<feature type="region of interest" description="Disordered" evidence="2">
    <location>
        <begin position="195"/>
        <end position="226"/>
    </location>
</feature>
<gene>
    <name evidence="3" type="ORF">BG015_001873</name>
</gene>
<evidence type="ECO:0000256" key="1">
    <source>
        <dbReference type="ARBA" id="ARBA00038101"/>
    </source>
</evidence>
<organism evidence="3 4">
    <name type="scientific">Linnemannia schmuckeri</name>
    <dbReference type="NCBI Taxonomy" id="64567"/>
    <lineage>
        <taxon>Eukaryota</taxon>
        <taxon>Fungi</taxon>
        <taxon>Fungi incertae sedis</taxon>
        <taxon>Mucoromycota</taxon>
        <taxon>Mortierellomycotina</taxon>
        <taxon>Mortierellomycetes</taxon>
        <taxon>Mortierellales</taxon>
        <taxon>Mortierellaceae</taxon>
        <taxon>Linnemannia</taxon>
    </lineage>
</organism>
<dbReference type="InterPro" id="IPR011990">
    <property type="entry name" value="TPR-like_helical_dom_sf"/>
</dbReference>
<feature type="region of interest" description="Disordered" evidence="2">
    <location>
        <begin position="300"/>
        <end position="334"/>
    </location>
</feature>
<dbReference type="SMART" id="SM00671">
    <property type="entry name" value="SEL1"/>
    <property type="match status" value="6"/>
</dbReference>
<dbReference type="PANTHER" id="PTHR11102:SF160">
    <property type="entry name" value="ERAD-ASSOCIATED E3 UBIQUITIN-PROTEIN LIGASE COMPONENT HRD3"/>
    <property type="match status" value="1"/>
</dbReference>
<dbReference type="EMBL" id="JAAAUQ010001353">
    <property type="protein sequence ID" value="KAF9139894.1"/>
    <property type="molecule type" value="Genomic_DNA"/>
</dbReference>
<dbReference type="OrthoDB" id="272077at2759"/>
<protein>
    <recommendedName>
        <fullName evidence="5">HCP-like protein</fullName>
    </recommendedName>
</protein>
<dbReference type="PANTHER" id="PTHR11102">
    <property type="entry name" value="SEL-1-LIKE PROTEIN"/>
    <property type="match status" value="1"/>
</dbReference>
<sequence>MSQVSRGDMYKQGLVVKRNYEKALKWCTKAANNGHSGAQYNIGLLYEHGDGCVQSNFTAFQWFLKSAQQEYPAAQYVVADCKHVPSDDSKALIWNLKAATQGDRKAQILVAKAYEMGHGACKSDFLALKWYLKAANQGDRDAQRKAAVFHRKYHGDPQDDEQAKKWHDVVTEQDKGDKAAQERVDFLKDIYNNAPPATSYSNDNSSKDGYGFSSTDAYYPPQPPQSPYSYRSQLVYPPLAQLISQPVLVPMQGQSGTVPVAVPKNPDGTPAPLAPRRIAAVPNTILDVVVSGELTTVGDISSHKRAVQEYSHGTPQQEPTRPPRNPNGGDEADAMQNYNTMDVPFKRRPVPRNPALGLELPMGNYLDIERPDMVFDFRTITCVPQEGIKCNLIGTGFSLPRSNTSMVIKADHDDVEAEVALGTLYRGGRRVHQDLENAMPRYIKPAGQGTAQA</sequence>
<proteinExistence type="inferred from homology"/>
<evidence type="ECO:0000256" key="2">
    <source>
        <dbReference type="SAM" id="MobiDB-lite"/>
    </source>
</evidence>
<dbReference type="Pfam" id="PF08238">
    <property type="entry name" value="Sel1"/>
    <property type="match status" value="5"/>
</dbReference>